<keyword evidence="1" id="KW-0472">Membrane</keyword>
<reference evidence="2" key="1">
    <citation type="submission" date="2020-05" db="EMBL/GenBank/DDBJ databases">
        <title>WGS assembly of Panicum virgatum.</title>
        <authorList>
            <person name="Lovell J.T."/>
            <person name="Jenkins J."/>
            <person name="Shu S."/>
            <person name="Juenger T.E."/>
            <person name="Schmutz J."/>
        </authorList>
    </citation>
    <scope>NUCLEOTIDE SEQUENCE</scope>
    <source>
        <strain evidence="2">AP13</strain>
    </source>
</reference>
<proteinExistence type="predicted"/>
<accession>A0A8T0SZE1</accession>
<evidence type="ECO:0000256" key="1">
    <source>
        <dbReference type="SAM" id="Phobius"/>
    </source>
</evidence>
<comment type="caution">
    <text evidence="2">The sequence shown here is derived from an EMBL/GenBank/DDBJ whole genome shotgun (WGS) entry which is preliminary data.</text>
</comment>
<dbReference type="OrthoDB" id="10478114at2759"/>
<organism evidence="2 3">
    <name type="scientific">Panicum virgatum</name>
    <name type="common">Blackwell switchgrass</name>
    <dbReference type="NCBI Taxonomy" id="38727"/>
    <lineage>
        <taxon>Eukaryota</taxon>
        <taxon>Viridiplantae</taxon>
        <taxon>Streptophyta</taxon>
        <taxon>Embryophyta</taxon>
        <taxon>Tracheophyta</taxon>
        <taxon>Spermatophyta</taxon>
        <taxon>Magnoliopsida</taxon>
        <taxon>Liliopsida</taxon>
        <taxon>Poales</taxon>
        <taxon>Poaceae</taxon>
        <taxon>PACMAD clade</taxon>
        <taxon>Panicoideae</taxon>
        <taxon>Panicodae</taxon>
        <taxon>Paniceae</taxon>
        <taxon>Panicinae</taxon>
        <taxon>Panicum</taxon>
        <taxon>Panicum sect. Hiantes</taxon>
    </lineage>
</organism>
<protein>
    <submittedName>
        <fullName evidence="2">Uncharacterized protein</fullName>
    </submittedName>
</protein>
<keyword evidence="1" id="KW-1133">Transmembrane helix</keyword>
<dbReference type="Proteomes" id="UP000823388">
    <property type="component" value="Chromosome 4N"/>
</dbReference>
<name>A0A8T0SZE1_PANVG</name>
<feature type="transmembrane region" description="Helical" evidence="1">
    <location>
        <begin position="6"/>
        <end position="29"/>
    </location>
</feature>
<dbReference type="EMBL" id="CM029044">
    <property type="protein sequence ID" value="KAG2604882.1"/>
    <property type="molecule type" value="Genomic_DNA"/>
</dbReference>
<keyword evidence="3" id="KW-1185">Reference proteome</keyword>
<dbReference type="AlphaFoldDB" id="A0A8T0SZE1"/>
<evidence type="ECO:0000313" key="2">
    <source>
        <dbReference type="EMBL" id="KAG2604882.1"/>
    </source>
</evidence>
<evidence type="ECO:0000313" key="3">
    <source>
        <dbReference type="Proteomes" id="UP000823388"/>
    </source>
</evidence>
<gene>
    <name evidence="2" type="ORF">PVAP13_4NG111000</name>
</gene>
<sequence length="123" mass="12259">MADDRIRMAIVLGVGAAAAGGPEAVRLLLAVAAGRSTAADVAACVLLICAFTALILGNLLLARFFRDAPRNAGAAPGTQLFAKMTAAVALASMFFVTACLLAIPSIPSGRGNAGGGAERSCRA</sequence>
<feature type="transmembrane region" description="Helical" evidence="1">
    <location>
        <begin position="81"/>
        <end position="103"/>
    </location>
</feature>
<keyword evidence="1" id="KW-0812">Transmembrane</keyword>
<feature type="transmembrane region" description="Helical" evidence="1">
    <location>
        <begin position="41"/>
        <end position="61"/>
    </location>
</feature>